<proteinExistence type="predicted"/>
<dbReference type="Proteomes" id="UP001283361">
    <property type="component" value="Unassembled WGS sequence"/>
</dbReference>
<protein>
    <submittedName>
        <fullName evidence="1">Uncharacterized protein</fullName>
    </submittedName>
</protein>
<organism evidence="1 2">
    <name type="scientific">Elysia crispata</name>
    <name type="common">lettuce slug</name>
    <dbReference type="NCBI Taxonomy" id="231223"/>
    <lineage>
        <taxon>Eukaryota</taxon>
        <taxon>Metazoa</taxon>
        <taxon>Spiralia</taxon>
        <taxon>Lophotrochozoa</taxon>
        <taxon>Mollusca</taxon>
        <taxon>Gastropoda</taxon>
        <taxon>Heterobranchia</taxon>
        <taxon>Euthyneura</taxon>
        <taxon>Panpulmonata</taxon>
        <taxon>Sacoglossa</taxon>
        <taxon>Placobranchoidea</taxon>
        <taxon>Plakobranchidae</taxon>
        <taxon>Elysia</taxon>
    </lineage>
</organism>
<comment type="caution">
    <text evidence="1">The sequence shown here is derived from an EMBL/GenBank/DDBJ whole genome shotgun (WGS) entry which is preliminary data.</text>
</comment>
<name>A0AAE1AIT8_9GAST</name>
<dbReference type="AlphaFoldDB" id="A0AAE1AIT8"/>
<evidence type="ECO:0000313" key="2">
    <source>
        <dbReference type="Proteomes" id="UP001283361"/>
    </source>
</evidence>
<gene>
    <name evidence="1" type="ORF">RRG08_035824</name>
</gene>
<dbReference type="EMBL" id="JAWDGP010001751">
    <property type="protein sequence ID" value="KAK3788660.1"/>
    <property type="molecule type" value="Genomic_DNA"/>
</dbReference>
<accession>A0AAE1AIT8</accession>
<reference evidence="1" key="1">
    <citation type="journal article" date="2023" name="G3 (Bethesda)">
        <title>A reference genome for the long-term kleptoplast-retaining sea slug Elysia crispata morphotype clarki.</title>
        <authorList>
            <person name="Eastman K.E."/>
            <person name="Pendleton A.L."/>
            <person name="Shaikh M.A."/>
            <person name="Suttiyut T."/>
            <person name="Ogas R."/>
            <person name="Tomko P."/>
            <person name="Gavelis G."/>
            <person name="Widhalm J.R."/>
            <person name="Wisecaver J.H."/>
        </authorList>
    </citation>
    <scope>NUCLEOTIDE SEQUENCE</scope>
    <source>
        <strain evidence="1">ECLA1</strain>
    </source>
</reference>
<evidence type="ECO:0000313" key="1">
    <source>
        <dbReference type="EMBL" id="KAK3788660.1"/>
    </source>
</evidence>
<keyword evidence="2" id="KW-1185">Reference proteome</keyword>
<sequence>MPLDNGHLGGVNDPLSAFDPAILLRYLRFGFWVRFGSHLDQGTVSFNNYGKESSLRWKRRGKCWGVDEITGCETLSS</sequence>